<evidence type="ECO:0000313" key="3">
    <source>
        <dbReference type="EMBL" id="NDY96051.1"/>
    </source>
</evidence>
<dbReference type="Pfam" id="PF00873">
    <property type="entry name" value="ACR_tran"/>
    <property type="match status" value="1"/>
</dbReference>
<feature type="transmembrane region" description="Helical" evidence="2">
    <location>
        <begin position="462"/>
        <end position="485"/>
    </location>
</feature>
<keyword evidence="2" id="KW-0812">Transmembrane</keyword>
<sequence>MSEARNWYGQIIAWFAHNPVAANLLMICLIAGGTYSAITISKEITPRVETNLVTVTVPYRGGTPKDVEQGVLIKIEEAIQDLDGVREIIATAREGAGTVTVEVEAGYDVLEVLDTIKSRVDAIPTFPAETERPRYRRATWSQNVIWVSVFGSVPERTLKEAARQMRDDITALPSVTRAELTGARPYEIGIEVREETLRSYNLTLGEVAQAIRRSSLDLPGGRIETSGGDVLVRTVGQAYVAADFEDIVVRTNADGSRVQVRDIAEIRDGFVERDFYARHNGQPAIAIRVMSVGDQDALAVAREVRNYIDQAQADLPAGINIDHWADISYLLRGRIEMMGKNLAAGALLVFLILTLFLRLKLAFWVMVGLLVAFMGAMWLLPVVGVTINMISLFGFLVVLGIVVDDAIVMGESAYTEIRAKGHSVDNVVNGVYKVAVPATFGVLTTIAAFAPILLVSGVQGQFFAAIGWVVVLCLIMSLIESKLILPAHLAHMKVRKYEADTSNRMIRFQRGFSDGLYHLVDNVYLPSLKVLLRNRYLALAGFISILILSFGLIAGGMVRVVFFPDLAGDFMQVDLEMNEGTPAEVTHANLDLLAEALATADAKIQAERGFDRPVVRTVFSWSGSDTTGGMLVELTRDEENRVSTRELERIWREEVGEIPGVRAMRIGGAGGPGGDGPDLSFQLVGRDLAQLESAAAELEAQIRSYNGTFDIRNSFDGGTRELQLEIRPEAESLGLTQQDLARQVRQAFFGEEVQRIQRGQDDVRVMVRYPREQRSSEGYLESMRIRTPAGEAVPFSAVADVTVGSSPSLIRRYDRERSISVSARVDKDLAEPGRISSDLREVHLPQILSSYPDVRYRLAGSTRSQQEVQRDLLWGTAFALFLIYALIAVPLKSYLQPLLIMSVIPFGMIGAIFGHWVLGMPISMLSVFGIIALAGVVVNDSLILVDFVNRHRRAGESRIDSAIKAARARFRAIILTSMTTFLGLAPIVFFETSFQAQIVIPMATSLAFGIVFATVITLGLIPILYLIGDDAVRLIQRVSGRERHGMVAADSS</sequence>
<dbReference type="Gene3D" id="3.30.70.1320">
    <property type="entry name" value="Multidrug efflux transporter AcrB pore domain like"/>
    <property type="match status" value="1"/>
</dbReference>
<gene>
    <name evidence="3" type="ORF">G3I74_09940</name>
</gene>
<feature type="transmembrane region" description="Helical" evidence="2">
    <location>
        <begin position="378"/>
        <end position="403"/>
    </location>
</feature>
<dbReference type="InterPro" id="IPR027463">
    <property type="entry name" value="AcrB_DN_DC_subdom"/>
</dbReference>
<feature type="transmembrane region" description="Helical" evidence="2">
    <location>
        <begin position="20"/>
        <end position="38"/>
    </location>
</feature>
<feature type="transmembrane region" description="Helical" evidence="2">
    <location>
        <begin position="970"/>
        <end position="990"/>
    </location>
</feature>
<feature type="transmembrane region" description="Helical" evidence="2">
    <location>
        <begin position="924"/>
        <end position="949"/>
    </location>
</feature>
<name>A0A845V794_9GAMM</name>
<dbReference type="Proteomes" id="UP000484885">
    <property type="component" value="Unassembled WGS sequence"/>
</dbReference>
<comment type="caution">
    <text evidence="3">The sequence shown here is derived from an EMBL/GenBank/DDBJ whole genome shotgun (WGS) entry which is preliminary data.</text>
</comment>
<dbReference type="Gene3D" id="1.20.1640.10">
    <property type="entry name" value="Multidrug efflux transporter AcrB transmembrane domain"/>
    <property type="match status" value="2"/>
</dbReference>
<feature type="transmembrane region" description="Helical" evidence="2">
    <location>
        <begin position="872"/>
        <end position="891"/>
    </location>
</feature>
<dbReference type="Gene3D" id="3.30.70.1430">
    <property type="entry name" value="Multidrug efflux transporter AcrB pore domain"/>
    <property type="match status" value="2"/>
</dbReference>
<dbReference type="Gene3D" id="3.30.70.1440">
    <property type="entry name" value="Multidrug efflux transporter AcrB pore domain"/>
    <property type="match status" value="1"/>
</dbReference>
<reference evidence="3 4" key="1">
    <citation type="submission" date="2020-02" db="EMBL/GenBank/DDBJ databases">
        <authorList>
            <person name="Zhang X.-Y."/>
        </authorList>
    </citation>
    <scope>NUCLEOTIDE SEQUENCE [LARGE SCALE GENOMIC DNA]</scope>
    <source>
        <strain evidence="3 4">C33</strain>
    </source>
</reference>
<keyword evidence="1" id="KW-0175">Coiled coil</keyword>
<dbReference type="PRINTS" id="PR00702">
    <property type="entry name" value="ACRIFLAVINRP"/>
</dbReference>
<dbReference type="Gene3D" id="3.30.2090.10">
    <property type="entry name" value="Multidrug efflux transporter AcrB TolC docking domain, DN and DC subdomains"/>
    <property type="match status" value="2"/>
</dbReference>
<dbReference type="RefSeq" id="WP_164211433.1">
    <property type="nucleotide sequence ID" value="NZ_JAAGSC010000041.1"/>
</dbReference>
<evidence type="ECO:0000313" key="4">
    <source>
        <dbReference type="Proteomes" id="UP000484885"/>
    </source>
</evidence>
<dbReference type="GO" id="GO:0005886">
    <property type="term" value="C:plasma membrane"/>
    <property type="evidence" value="ECO:0007669"/>
    <property type="project" value="TreeGrafter"/>
</dbReference>
<dbReference type="AlphaFoldDB" id="A0A845V794"/>
<dbReference type="SUPFAM" id="SSF82693">
    <property type="entry name" value="Multidrug efflux transporter AcrB pore domain, PN1, PN2, PC1 and PC2 subdomains"/>
    <property type="match status" value="2"/>
</dbReference>
<dbReference type="InterPro" id="IPR001036">
    <property type="entry name" value="Acrflvin-R"/>
</dbReference>
<feature type="transmembrane region" description="Helical" evidence="2">
    <location>
        <begin position="434"/>
        <end position="456"/>
    </location>
</feature>
<evidence type="ECO:0000256" key="1">
    <source>
        <dbReference type="SAM" id="Coils"/>
    </source>
</evidence>
<dbReference type="SUPFAM" id="SSF82866">
    <property type="entry name" value="Multidrug efflux transporter AcrB transmembrane domain"/>
    <property type="match status" value="2"/>
</dbReference>
<proteinExistence type="predicted"/>
<dbReference type="GO" id="GO:0042910">
    <property type="term" value="F:xenobiotic transmembrane transporter activity"/>
    <property type="evidence" value="ECO:0007669"/>
    <property type="project" value="TreeGrafter"/>
</dbReference>
<keyword evidence="2" id="KW-1133">Transmembrane helix</keyword>
<feature type="transmembrane region" description="Helical" evidence="2">
    <location>
        <begin position="342"/>
        <end position="372"/>
    </location>
</feature>
<keyword evidence="4" id="KW-1185">Reference proteome</keyword>
<dbReference type="SUPFAM" id="SSF82714">
    <property type="entry name" value="Multidrug efflux transporter AcrB TolC docking domain, DN and DC subdomains"/>
    <property type="match status" value="2"/>
</dbReference>
<feature type="transmembrane region" description="Helical" evidence="2">
    <location>
        <begin position="898"/>
        <end position="918"/>
    </location>
</feature>
<feature type="transmembrane region" description="Helical" evidence="2">
    <location>
        <begin position="1002"/>
        <end position="1027"/>
    </location>
</feature>
<dbReference type="EMBL" id="JAAGSC010000041">
    <property type="protein sequence ID" value="NDY96051.1"/>
    <property type="molecule type" value="Genomic_DNA"/>
</dbReference>
<evidence type="ECO:0000256" key="2">
    <source>
        <dbReference type="SAM" id="Phobius"/>
    </source>
</evidence>
<accession>A0A845V794</accession>
<protein>
    <submittedName>
        <fullName evidence="3">Efflux RND transporter permease subunit</fullName>
    </submittedName>
</protein>
<dbReference type="PANTHER" id="PTHR32063:SF33">
    <property type="entry name" value="RND SUPERFAMILY EFFLUX PUMP PERMEASE COMPONENT"/>
    <property type="match status" value="1"/>
</dbReference>
<dbReference type="PANTHER" id="PTHR32063">
    <property type="match status" value="1"/>
</dbReference>
<feature type="transmembrane region" description="Helical" evidence="2">
    <location>
        <begin position="536"/>
        <end position="562"/>
    </location>
</feature>
<organism evidence="3 4">
    <name type="scientific">Wenzhouxiangella limi</name>
    <dbReference type="NCBI Taxonomy" id="2707351"/>
    <lineage>
        <taxon>Bacteria</taxon>
        <taxon>Pseudomonadati</taxon>
        <taxon>Pseudomonadota</taxon>
        <taxon>Gammaproteobacteria</taxon>
        <taxon>Chromatiales</taxon>
        <taxon>Wenzhouxiangellaceae</taxon>
        <taxon>Wenzhouxiangella</taxon>
    </lineage>
</organism>
<keyword evidence="2" id="KW-0472">Membrane</keyword>
<feature type="coiled-coil region" evidence="1">
    <location>
        <begin position="681"/>
        <end position="708"/>
    </location>
</feature>